<protein>
    <submittedName>
        <fullName evidence="2">Uncharacterized protein</fullName>
    </submittedName>
</protein>
<dbReference type="Proteomes" id="UP000194236">
    <property type="component" value="Unassembled WGS sequence"/>
</dbReference>
<sequence>MEIDPDDEKMNIFFLLNLIIIISTTCMHCKHAFFLWGGYKKNHSLRCKCVIMTRYHSLCSYV</sequence>
<evidence type="ECO:0000313" key="2">
    <source>
        <dbReference type="EMBL" id="OTF70118.1"/>
    </source>
</evidence>
<feature type="transmembrane region" description="Helical" evidence="1">
    <location>
        <begin position="12"/>
        <end position="36"/>
    </location>
</feature>
<evidence type="ECO:0000313" key="3">
    <source>
        <dbReference type="Proteomes" id="UP000194236"/>
    </source>
</evidence>
<comment type="caution">
    <text evidence="2">The sequence shown here is derived from an EMBL/GenBank/DDBJ whole genome shotgun (WGS) entry which is preliminary data.</text>
</comment>
<reference evidence="2 3" key="1">
    <citation type="submission" date="2017-03" db="EMBL/GenBank/DDBJ databases">
        <title>Genome Survey of Euroglyphus maynei.</title>
        <authorList>
            <person name="Arlian L.G."/>
            <person name="Morgan M.S."/>
            <person name="Rider S.D."/>
        </authorList>
    </citation>
    <scope>NUCLEOTIDE SEQUENCE [LARGE SCALE GENOMIC DNA]</scope>
    <source>
        <strain evidence="2">Arlian Lab</strain>
        <tissue evidence="2">Whole body</tissue>
    </source>
</reference>
<dbReference type="EMBL" id="MUJZ01067227">
    <property type="protein sequence ID" value="OTF70118.1"/>
    <property type="molecule type" value="Genomic_DNA"/>
</dbReference>
<keyword evidence="1" id="KW-0812">Transmembrane</keyword>
<proteinExistence type="predicted"/>
<keyword evidence="1" id="KW-1133">Transmembrane helix</keyword>
<gene>
    <name evidence="2" type="ORF">BLA29_013646</name>
</gene>
<evidence type="ECO:0000256" key="1">
    <source>
        <dbReference type="SAM" id="Phobius"/>
    </source>
</evidence>
<organism evidence="2 3">
    <name type="scientific">Euroglyphus maynei</name>
    <name type="common">Mayne's house dust mite</name>
    <dbReference type="NCBI Taxonomy" id="6958"/>
    <lineage>
        <taxon>Eukaryota</taxon>
        <taxon>Metazoa</taxon>
        <taxon>Ecdysozoa</taxon>
        <taxon>Arthropoda</taxon>
        <taxon>Chelicerata</taxon>
        <taxon>Arachnida</taxon>
        <taxon>Acari</taxon>
        <taxon>Acariformes</taxon>
        <taxon>Sarcoptiformes</taxon>
        <taxon>Astigmata</taxon>
        <taxon>Psoroptidia</taxon>
        <taxon>Analgoidea</taxon>
        <taxon>Pyroglyphidae</taxon>
        <taxon>Pyroglyphinae</taxon>
        <taxon>Euroglyphus</taxon>
    </lineage>
</organism>
<accession>A0A1Y3AQG0</accession>
<keyword evidence="1" id="KW-0472">Membrane</keyword>
<name>A0A1Y3AQG0_EURMA</name>
<dbReference type="AlphaFoldDB" id="A0A1Y3AQG0"/>
<keyword evidence="3" id="KW-1185">Reference proteome</keyword>